<keyword evidence="15" id="KW-1185">Reference proteome</keyword>
<dbReference type="InterPro" id="IPR043519">
    <property type="entry name" value="NT_sf"/>
</dbReference>
<comment type="cofactor">
    <cofactor evidence="1">
        <name>Mg(2+)</name>
        <dbReference type="ChEBI" id="CHEBI:18420"/>
    </cofactor>
</comment>
<dbReference type="Pfam" id="PF01966">
    <property type="entry name" value="HD"/>
    <property type="match status" value="1"/>
</dbReference>
<evidence type="ECO:0000256" key="12">
    <source>
        <dbReference type="SAM" id="MobiDB-lite"/>
    </source>
</evidence>
<name>A0A1B7LCK6_9FIRM</name>
<dbReference type="PANTHER" id="PTHR47545:SF2">
    <property type="entry name" value="CC-ADDING TRNA NUCLEOTIDYLTRANSFERASE"/>
    <property type="match status" value="1"/>
</dbReference>
<evidence type="ECO:0000256" key="11">
    <source>
        <dbReference type="RuleBase" id="RU003953"/>
    </source>
</evidence>
<dbReference type="Proteomes" id="UP000078532">
    <property type="component" value="Unassembled WGS sequence"/>
</dbReference>
<dbReference type="STRING" id="1838280.A6M21_00630"/>
<evidence type="ECO:0000259" key="13">
    <source>
        <dbReference type="SMART" id="SM00471"/>
    </source>
</evidence>
<dbReference type="CDD" id="cd00077">
    <property type="entry name" value="HDc"/>
    <property type="match status" value="1"/>
</dbReference>
<comment type="caution">
    <text evidence="14">The sequence shown here is derived from an EMBL/GenBank/DDBJ whole genome shotgun (WGS) entry which is preliminary data.</text>
</comment>
<dbReference type="AlphaFoldDB" id="A0A1B7LCK6"/>
<evidence type="ECO:0000256" key="3">
    <source>
        <dbReference type="ARBA" id="ARBA00022555"/>
    </source>
</evidence>
<dbReference type="Pfam" id="PF12627">
    <property type="entry name" value="PolyA_pol_RNAbd"/>
    <property type="match status" value="1"/>
</dbReference>
<keyword evidence="7" id="KW-0479">Metal-binding</keyword>
<evidence type="ECO:0000256" key="10">
    <source>
        <dbReference type="ARBA" id="ARBA00022884"/>
    </source>
</evidence>
<feature type="compositionally biased region" description="Basic and acidic residues" evidence="12">
    <location>
        <begin position="413"/>
        <end position="422"/>
    </location>
</feature>
<keyword evidence="3" id="KW-0820">tRNA-binding</keyword>
<evidence type="ECO:0000256" key="5">
    <source>
        <dbReference type="ARBA" id="ARBA00022694"/>
    </source>
</evidence>
<dbReference type="RefSeq" id="WP_066669721.1">
    <property type="nucleotide sequence ID" value="NZ_LYVF01000177.1"/>
</dbReference>
<dbReference type="Gene3D" id="3.30.460.10">
    <property type="entry name" value="Beta Polymerase, domain 2"/>
    <property type="match status" value="1"/>
</dbReference>
<keyword evidence="6" id="KW-0548">Nucleotidyltransferase</keyword>
<dbReference type="InterPro" id="IPR006674">
    <property type="entry name" value="HD_domain"/>
</dbReference>
<evidence type="ECO:0000256" key="7">
    <source>
        <dbReference type="ARBA" id="ARBA00022723"/>
    </source>
</evidence>
<evidence type="ECO:0000313" key="15">
    <source>
        <dbReference type="Proteomes" id="UP000078532"/>
    </source>
</evidence>
<dbReference type="SUPFAM" id="SSF81301">
    <property type="entry name" value="Nucleotidyltransferase"/>
    <property type="match status" value="1"/>
</dbReference>
<dbReference type="GO" id="GO:0000166">
    <property type="term" value="F:nucleotide binding"/>
    <property type="evidence" value="ECO:0007669"/>
    <property type="project" value="UniProtKB-KW"/>
</dbReference>
<evidence type="ECO:0000256" key="9">
    <source>
        <dbReference type="ARBA" id="ARBA00022842"/>
    </source>
</evidence>
<dbReference type="InterPro" id="IPR003607">
    <property type="entry name" value="HD/PDEase_dom"/>
</dbReference>
<feature type="region of interest" description="Disordered" evidence="12">
    <location>
        <begin position="393"/>
        <end position="467"/>
    </location>
</feature>
<evidence type="ECO:0000256" key="8">
    <source>
        <dbReference type="ARBA" id="ARBA00022741"/>
    </source>
</evidence>
<dbReference type="OrthoDB" id="9805698at2"/>
<comment type="similarity">
    <text evidence="2 11">Belongs to the tRNA nucleotidyltransferase/poly(A) polymerase family.</text>
</comment>
<organism evidence="14 15">
    <name type="scientific">Desulfotomaculum copahuensis</name>
    <dbReference type="NCBI Taxonomy" id="1838280"/>
    <lineage>
        <taxon>Bacteria</taxon>
        <taxon>Bacillati</taxon>
        <taxon>Bacillota</taxon>
        <taxon>Clostridia</taxon>
        <taxon>Eubacteriales</taxon>
        <taxon>Desulfotomaculaceae</taxon>
        <taxon>Desulfotomaculum</taxon>
    </lineage>
</organism>
<keyword evidence="8" id="KW-0547">Nucleotide-binding</keyword>
<evidence type="ECO:0000256" key="6">
    <source>
        <dbReference type="ARBA" id="ARBA00022695"/>
    </source>
</evidence>
<evidence type="ECO:0000256" key="2">
    <source>
        <dbReference type="ARBA" id="ARBA00007265"/>
    </source>
</evidence>
<dbReference type="SMART" id="SM00471">
    <property type="entry name" value="HDc"/>
    <property type="match status" value="1"/>
</dbReference>
<dbReference type="Gene3D" id="1.10.3090.10">
    <property type="entry name" value="cca-adding enzyme, domain 2"/>
    <property type="match status" value="2"/>
</dbReference>
<sequence>MWDLLEHLNRLTRKRGQKAWLVGGFVRDLILGRPGRDVDVAVTGSGAALAGELAAMTGSAFVPMDPAHDVSRVVRKTKAGVEQLDITGLAQVDLLADLRRRDFTVNAMALPLGDYLSNPAPTPGQGATVAGNRQEERLKGHIAGDSGKCNGTACRGKEHFDGGAVSYRVRPRAGTPGTVQQTGPALPPDARLDQDVSPSRQYPTAVPEPSSPGELIGHAAGPVPGGLIDPLGGLVDLRRGLIRACGPRSIADDPLRALRAARFAGQAGWRIEAETVRLIRAASMRAVAPERVLEELVHILSLPDACRVIRMLDGELGILEQLFPEIVPLRRMEQNGHHVDNVWEHSLKTLQCFETVLEESGYNQGAGGTRNFPRYKQSSLDSEIGTVTGTAQGIFQKNSPGTPCLPAASDVTEDGHRTEPGKDPGSGGGYPGGNKRAGSSVCLDPSREGTAGGGVDGVAGKEAHFPPPDPFVLPPQVAGPLAAYINSPLTRARSRLPVLKLACLFHDTGKLTTRAVAADGRFTFYGHHTAGAPAAAAIARRLRLSRREADLLAALVRGHMDPLFLYKSRPVSGRAAYRFFRRLGDEVPGCLLISLADISSSRLAAGAAAEAAAYRDFIAGMLQRYFKEPAASGRSRPLLSGREVCRLLDIEPSPLVGRLLEELAAARAAGEVRTCREAEEWVRKNKSKMLLEDLT</sequence>
<gene>
    <name evidence="14" type="ORF">A6M21_00630</name>
</gene>
<dbReference type="GO" id="GO:0016779">
    <property type="term" value="F:nucleotidyltransferase activity"/>
    <property type="evidence" value="ECO:0007669"/>
    <property type="project" value="UniProtKB-KW"/>
</dbReference>
<dbReference type="Pfam" id="PF01743">
    <property type="entry name" value="PolyA_pol"/>
    <property type="match status" value="1"/>
</dbReference>
<dbReference type="PANTHER" id="PTHR47545">
    <property type="entry name" value="MULTIFUNCTIONAL CCA PROTEIN"/>
    <property type="match status" value="1"/>
</dbReference>
<dbReference type="SUPFAM" id="SSF81891">
    <property type="entry name" value="Poly A polymerase C-terminal region-like"/>
    <property type="match status" value="2"/>
</dbReference>
<evidence type="ECO:0000313" key="14">
    <source>
        <dbReference type="EMBL" id="OAT80415.1"/>
    </source>
</evidence>
<keyword evidence="4 11" id="KW-0808">Transferase</keyword>
<keyword evidence="5" id="KW-0819">tRNA processing</keyword>
<accession>A0A1B7LCK6</accession>
<dbReference type="EMBL" id="LYVF01000177">
    <property type="protein sequence ID" value="OAT80415.1"/>
    <property type="molecule type" value="Genomic_DNA"/>
</dbReference>
<evidence type="ECO:0000256" key="1">
    <source>
        <dbReference type="ARBA" id="ARBA00001946"/>
    </source>
</evidence>
<dbReference type="InterPro" id="IPR002646">
    <property type="entry name" value="PolA_pol_head_dom"/>
</dbReference>
<protein>
    <recommendedName>
        <fullName evidence="13">HD/PDEase domain-containing protein</fullName>
    </recommendedName>
</protein>
<dbReference type="GO" id="GO:0046872">
    <property type="term" value="F:metal ion binding"/>
    <property type="evidence" value="ECO:0007669"/>
    <property type="project" value="UniProtKB-KW"/>
</dbReference>
<keyword evidence="9" id="KW-0460">Magnesium</keyword>
<keyword evidence="10 11" id="KW-0694">RNA-binding</keyword>
<dbReference type="InterPro" id="IPR032828">
    <property type="entry name" value="PolyA_RNA-bd"/>
</dbReference>
<feature type="domain" description="HD/PDEase" evidence="13">
    <location>
        <begin position="338"/>
        <end position="611"/>
    </location>
</feature>
<evidence type="ECO:0000256" key="4">
    <source>
        <dbReference type="ARBA" id="ARBA00022679"/>
    </source>
</evidence>
<feature type="region of interest" description="Disordered" evidence="12">
    <location>
        <begin position="171"/>
        <end position="220"/>
    </location>
</feature>
<reference evidence="14 15" key="1">
    <citation type="submission" date="2016-04" db="EMBL/GenBank/DDBJ databases">
        <authorList>
            <person name="Evans L.H."/>
            <person name="Alamgir A."/>
            <person name="Owens N."/>
            <person name="Weber N.D."/>
            <person name="Virtaneva K."/>
            <person name="Barbian K."/>
            <person name="Babar A."/>
            <person name="Rosenke K."/>
        </authorList>
    </citation>
    <scope>NUCLEOTIDE SEQUENCE [LARGE SCALE GENOMIC DNA]</scope>
    <source>
        <strain evidence="14 15">LMa1</strain>
    </source>
</reference>
<dbReference type="GO" id="GO:0008033">
    <property type="term" value="P:tRNA processing"/>
    <property type="evidence" value="ECO:0007669"/>
    <property type="project" value="UniProtKB-KW"/>
</dbReference>
<dbReference type="GO" id="GO:0000049">
    <property type="term" value="F:tRNA binding"/>
    <property type="evidence" value="ECO:0007669"/>
    <property type="project" value="UniProtKB-KW"/>
</dbReference>
<dbReference type="InterPro" id="IPR050124">
    <property type="entry name" value="tRNA_CCA-adding_enzyme"/>
</dbReference>
<proteinExistence type="inferred from homology"/>